<dbReference type="PANTHER" id="PTHR11012">
    <property type="entry name" value="PROTEIN KINASE-LIKE DOMAIN-CONTAINING"/>
    <property type="match status" value="1"/>
</dbReference>
<dbReference type="OMA" id="DVPPKCL"/>
<dbReference type="Proteomes" id="UP000053097">
    <property type="component" value="Unassembled WGS sequence"/>
</dbReference>
<gene>
    <name evidence="2" type="ORF">X777_00855</name>
</gene>
<feature type="domain" description="CHK kinase-like" evidence="1">
    <location>
        <begin position="144"/>
        <end position="327"/>
    </location>
</feature>
<evidence type="ECO:0000259" key="1">
    <source>
        <dbReference type="SMART" id="SM00587"/>
    </source>
</evidence>
<dbReference type="InterPro" id="IPR011009">
    <property type="entry name" value="Kinase-like_dom_sf"/>
</dbReference>
<dbReference type="InterPro" id="IPR004119">
    <property type="entry name" value="EcKL"/>
</dbReference>
<evidence type="ECO:0000313" key="3">
    <source>
        <dbReference type="Proteomes" id="UP000053097"/>
    </source>
</evidence>
<dbReference type="PANTHER" id="PTHR11012:SF48">
    <property type="entry name" value="CHK KINASE-LIKE DOMAIN-CONTAINING PROTEIN-RELATED"/>
    <property type="match status" value="1"/>
</dbReference>
<accession>A0A026WP10</accession>
<dbReference type="AlphaFoldDB" id="A0A026WP10"/>
<organism evidence="2 3">
    <name type="scientific">Ooceraea biroi</name>
    <name type="common">Clonal raider ant</name>
    <name type="synonym">Cerapachys biroi</name>
    <dbReference type="NCBI Taxonomy" id="2015173"/>
    <lineage>
        <taxon>Eukaryota</taxon>
        <taxon>Metazoa</taxon>
        <taxon>Ecdysozoa</taxon>
        <taxon>Arthropoda</taxon>
        <taxon>Hexapoda</taxon>
        <taxon>Insecta</taxon>
        <taxon>Pterygota</taxon>
        <taxon>Neoptera</taxon>
        <taxon>Endopterygota</taxon>
        <taxon>Hymenoptera</taxon>
        <taxon>Apocrita</taxon>
        <taxon>Aculeata</taxon>
        <taxon>Formicoidea</taxon>
        <taxon>Formicidae</taxon>
        <taxon>Dorylinae</taxon>
        <taxon>Ooceraea</taxon>
    </lineage>
</organism>
<dbReference type="Pfam" id="PF02958">
    <property type="entry name" value="EcKL"/>
    <property type="match status" value="1"/>
</dbReference>
<dbReference type="InterPro" id="IPR015897">
    <property type="entry name" value="CHK_kinase-like"/>
</dbReference>
<evidence type="ECO:0000313" key="2">
    <source>
        <dbReference type="EMBL" id="EZA57755.1"/>
    </source>
</evidence>
<dbReference type="EMBL" id="KK107139">
    <property type="protein sequence ID" value="EZA57755.1"/>
    <property type="molecule type" value="Genomic_DNA"/>
</dbReference>
<protein>
    <recommendedName>
        <fullName evidence="1">CHK kinase-like domain-containing protein</fullName>
    </recommendedName>
</protein>
<proteinExistence type="predicted"/>
<sequence length="427" mass="48485">MSTAAICIKESLDKGTSNVFGERNGIYKLLSFEEVKKVAKRVLSADVDLIKYTIRPYSDGKLGFLGSHYRLCVVAGTHGGKAIAFSLFLKAVPYEVPDQAEYVLKKGVFKQETKFYSDIMPLLCKGYRGQPWAPACYMVKENLIVFEELCGKGYSMRDKLFDETLVRAGLSAIARLHAASLLAEWHLGVPFNQLYPDAFEERAFVHKGMTRVWFEAGVDAAAAVAEHLGRDPDLVRSACEQVYHAMRPSCTKANVVSHGDLWGNNLMFNNDIPPKCLLVDYQLLRYSPLAHDVAQFLYLCTDRNFRETRESAMLHHYYETLCETLNAHEIRDARRPAWLEVVDGMEEQRLAAVITAVVYFPTVLMDEELGARVMNDPATYAEYYFRNRKEFVLSNMKKDPLYERRISEAVVELAELASRLDQLPKPS</sequence>
<dbReference type="Gene3D" id="3.90.1200.10">
    <property type="match status" value="1"/>
</dbReference>
<dbReference type="SUPFAM" id="SSF56112">
    <property type="entry name" value="Protein kinase-like (PK-like)"/>
    <property type="match status" value="1"/>
</dbReference>
<dbReference type="SMART" id="SM00587">
    <property type="entry name" value="CHK"/>
    <property type="match status" value="1"/>
</dbReference>
<reference evidence="2 3" key="1">
    <citation type="journal article" date="2014" name="Curr. Biol.">
        <title>The genome of the clonal raider ant Cerapachys biroi.</title>
        <authorList>
            <person name="Oxley P.R."/>
            <person name="Ji L."/>
            <person name="Fetter-Pruneda I."/>
            <person name="McKenzie S.K."/>
            <person name="Li C."/>
            <person name="Hu H."/>
            <person name="Zhang G."/>
            <person name="Kronauer D.J."/>
        </authorList>
    </citation>
    <scope>NUCLEOTIDE SEQUENCE [LARGE SCALE GENOMIC DNA]</scope>
</reference>
<dbReference type="OrthoDB" id="6334212at2759"/>
<name>A0A026WP10_OOCBI</name>
<keyword evidence="3" id="KW-1185">Reference proteome</keyword>